<dbReference type="AlphaFoldDB" id="A0A2H0UW43"/>
<accession>A0A2H0UW43</accession>
<feature type="transmembrane region" description="Helical" evidence="1">
    <location>
        <begin position="46"/>
        <end position="63"/>
    </location>
</feature>
<keyword evidence="1" id="KW-1133">Transmembrane helix</keyword>
<keyword evidence="1" id="KW-0812">Transmembrane</keyword>
<sequence length="140" mass="16084">MQFTVPKFLERETKIAFGLTLKKLAILGCIGVLLFIIKFFLNKGLWYFLVFLSVGLFFFFNFVRVGGQNVFELLTNSFNYFLTARVYTWDKKEQTASPIKLVRKAIARKIVKAVPLKFAPSSRLSGLRSKIDFGGQQEEL</sequence>
<protein>
    <recommendedName>
        <fullName evidence="4">PrgI family protein</fullName>
    </recommendedName>
</protein>
<feature type="transmembrane region" description="Helical" evidence="1">
    <location>
        <begin position="21"/>
        <end position="40"/>
    </location>
</feature>
<reference evidence="3" key="1">
    <citation type="submission" date="2017-09" db="EMBL/GenBank/DDBJ databases">
        <title>Depth-based differentiation of microbial function through sediment-hosted aquifers and enrichment of novel symbionts in the deep terrestrial subsurface.</title>
        <authorList>
            <person name="Probst A.J."/>
            <person name="Ladd B."/>
            <person name="Jarett J.K."/>
            <person name="Geller-Mcgrath D.E."/>
            <person name="Sieber C.M.K."/>
            <person name="Emerson J.B."/>
            <person name="Anantharaman K."/>
            <person name="Thomas B.C."/>
            <person name="Malmstrom R."/>
            <person name="Stieglmeier M."/>
            <person name="Klingl A."/>
            <person name="Woyke T."/>
            <person name="Ryan C.M."/>
            <person name="Banfield J.F."/>
        </authorList>
    </citation>
    <scope>NUCLEOTIDE SEQUENCE [LARGE SCALE GENOMIC DNA]</scope>
</reference>
<dbReference type="EMBL" id="PFAV01000060">
    <property type="protein sequence ID" value="PIR91048.1"/>
    <property type="molecule type" value="Genomic_DNA"/>
</dbReference>
<comment type="caution">
    <text evidence="2">The sequence shown here is derived from an EMBL/GenBank/DDBJ whole genome shotgun (WGS) entry which is preliminary data.</text>
</comment>
<proteinExistence type="predicted"/>
<dbReference type="Pfam" id="PF12666">
    <property type="entry name" value="PrgI"/>
    <property type="match status" value="1"/>
</dbReference>
<keyword evidence="1" id="KW-0472">Membrane</keyword>
<dbReference type="Proteomes" id="UP000228906">
    <property type="component" value="Unassembled WGS sequence"/>
</dbReference>
<evidence type="ECO:0000256" key="1">
    <source>
        <dbReference type="SAM" id="Phobius"/>
    </source>
</evidence>
<evidence type="ECO:0000313" key="3">
    <source>
        <dbReference type="Proteomes" id="UP000228906"/>
    </source>
</evidence>
<evidence type="ECO:0008006" key="4">
    <source>
        <dbReference type="Google" id="ProtNLM"/>
    </source>
</evidence>
<gene>
    <name evidence="2" type="ORF">COU03_03285</name>
</gene>
<dbReference type="InterPro" id="IPR024414">
    <property type="entry name" value="Uncharacterised_PrgI"/>
</dbReference>
<organism evidence="2 3">
    <name type="scientific">bacterium (Candidatus Gribaldobacteria) CG10_big_fil_rev_8_21_14_0_10_41_12</name>
    <dbReference type="NCBI Taxonomy" id="2014277"/>
    <lineage>
        <taxon>Bacteria</taxon>
        <taxon>Candidatus Gribaldobacteria</taxon>
    </lineage>
</organism>
<name>A0A2H0UW43_9BACT</name>
<evidence type="ECO:0000313" key="2">
    <source>
        <dbReference type="EMBL" id="PIR91048.1"/>
    </source>
</evidence>